<proteinExistence type="predicted"/>
<dbReference type="Proteomes" id="UP000692954">
    <property type="component" value="Unassembled WGS sequence"/>
</dbReference>
<dbReference type="GO" id="GO:0005737">
    <property type="term" value="C:cytoplasm"/>
    <property type="evidence" value="ECO:0007669"/>
    <property type="project" value="TreeGrafter"/>
</dbReference>
<dbReference type="CDD" id="cd01673">
    <property type="entry name" value="dNK"/>
    <property type="match status" value="1"/>
</dbReference>
<accession>A0A8S1MSY8</accession>
<dbReference type="PANTHER" id="PTHR10513:SF35">
    <property type="entry name" value="DEOXYADENOSINE KINASE"/>
    <property type="match status" value="1"/>
</dbReference>
<protein>
    <recommendedName>
        <fullName evidence="1">Deoxynucleoside kinase domain-containing protein</fullName>
    </recommendedName>
</protein>
<evidence type="ECO:0000259" key="1">
    <source>
        <dbReference type="Pfam" id="PF01712"/>
    </source>
</evidence>
<evidence type="ECO:0000313" key="2">
    <source>
        <dbReference type="EMBL" id="CAD8082809.1"/>
    </source>
</evidence>
<keyword evidence="3" id="KW-1185">Reference proteome</keyword>
<feature type="domain" description="Deoxynucleoside kinase" evidence="1">
    <location>
        <begin position="9"/>
        <end position="247"/>
    </location>
</feature>
<dbReference type="InterPro" id="IPR050566">
    <property type="entry name" value="Deoxyribonucleoside_kinase"/>
</dbReference>
<comment type="caution">
    <text evidence="2">The sequence shown here is derived from an EMBL/GenBank/DDBJ whole genome shotgun (WGS) entry which is preliminary data.</text>
</comment>
<dbReference type="OrthoDB" id="567086at2759"/>
<gene>
    <name evidence="2" type="ORF">PSON_ATCC_30995.1.T0440059</name>
</gene>
<dbReference type="Pfam" id="PF01712">
    <property type="entry name" value="dNK"/>
    <property type="match status" value="1"/>
</dbReference>
<dbReference type="PANTHER" id="PTHR10513">
    <property type="entry name" value="DEOXYNUCLEOSIDE KINASE"/>
    <property type="match status" value="1"/>
</dbReference>
<organism evidence="2 3">
    <name type="scientific">Paramecium sonneborni</name>
    <dbReference type="NCBI Taxonomy" id="65129"/>
    <lineage>
        <taxon>Eukaryota</taxon>
        <taxon>Sar</taxon>
        <taxon>Alveolata</taxon>
        <taxon>Ciliophora</taxon>
        <taxon>Intramacronucleata</taxon>
        <taxon>Oligohymenophorea</taxon>
        <taxon>Peniculida</taxon>
        <taxon>Parameciidae</taxon>
        <taxon>Paramecium</taxon>
    </lineage>
</organism>
<dbReference type="PIRSF" id="PIRSF000705">
    <property type="entry name" value="DNK"/>
    <property type="match status" value="1"/>
</dbReference>
<dbReference type="GO" id="GO:0019136">
    <property type="term" value="F:deoxynucleoside kinase activity"/>
    <property type="evidence" value="ECO:0007669"/>
    <property type="project" value="TreeGrafter"/>
</dbReference>
<dbReference type="EMBL" id="CAJJDN010000044">
    <property type="protein sequence ID" value="CAD8082809.1"/>
    <property type="molecule type" value="Genomic_DNA"/>
</dbReference>
<dbReference type="AlphaFoldDB" id="A0A8S1MSY8"/>
<dbReference type="InterPro" id="IPR002624">
    <property type="entry name" value="DCK/DGK"/>
</dbReference>
<evidence type="ECO:0000313" key="3">
    <source>
        <dbReference type="Proteomes" id="UP000692954"/>
    </source>
</evidence>
<dbReference type="FunFam" id="3.40.50.300:FF:004279">
    <property type="entry name" value="Uncharacterized protein"/>
    <property type="match status" value="1"/>
</dbReference>
<name>A0A8S1MSY8_9CILI</name>
<reference evidence="2" key="1">
    <citation type="submission" date="2021-01" db="EMBL/GenBank/DDBJ databases">
        <authorList>
            <consortium name="Genoscope - CEA"/>
            <person name="William W."/>
        </authorList>
    </citation>
    <scope>NUCLEOTIDE SEQUENCE</scope>
</reference>
<dbReference type="InterPro" id="IPR031314">
    <property type="entry name" value="DNK_dom"/>
</dbReference>
<sequence>MEKKFVIVSLEGNVGAGKSTLFEILRQEFPKAIFLMEPLEQWQKVHGNPNLNILEKYYSDIQRWGFTFQIYAYQSRLMAWDRQLHAVLKQQKLQQIDNNQFSSPSTNADDDEPILVFTERSIESARELFFKLCYNDGTINELEYHIYEEFYEWLMEHYKQYLVDCVIYVNTPPEMCLERLTRRGRQEEACVPFDYLKKLHQRHEDWLSDNTNKFKIINIDATQNYVKDLKVREAVRRQLIDEISTLID</sequence>